<feature type="compositionally biased region" description="Low complexity" evidence="10">
    <location>
        <begin position="23"/>
        <end position="56"/>
    </location>
</feature>
<evidence type="ECO:0000256" key="4">
    <source>
        <dbReference type="ARBA" id="ARBA00022695"/>
    </source>
</evidence>
<evidence type="ECO:0000256" key="7">
    <source>
        <dbReference type="ARBA" id="ARBA00022840"/>
    </source>
</evidence>
<dbReference type="EMBL" id="BNJQ01000004">
    <property type="protein sequence ID" value="GHP03014.1"/>
    <property type="molecule type" value="Genomic_DNA"/>
</dbReference>
<dbReference type="GO" id="GO:0070733">
    <property type="term" value="F:AMPylase activity"/>
    <property type="evidence" value="ECO:0007669"/>
    <property type="project" value="TreeGrafter"/>
</dbReference>
<organism evidence="11 12">
    <name type="scientific">Pycnococcus provasolii</name>
    <dbReference type="NCBI Taxonomy" id="41880"/>
    <lineage>
        <taxon>Eukaryota</taxon>
        <taxon>Viridiplantae</taxon>
        <taxon>Chlorophyta</taxon>
        <taxon>Pseudoscourfieldiophyceae</taxon>
        <taxon>Pseudoscourfieldiales</taxon>
        <taxon>Pycnococcaceae</taxon>
        <taxon>Pycnococcus</taxon>
    </lineage>
</organism>
<evidence type="ECO:0000256" key="2">
    <source>
        <dbReference type="ARBA" id="ARBA00009747"/>
    </source>
</evidence>
<comment type="similarity">
    <text evidence="2">Belongs to the SELO family.</text>
</comment>
<evidence type="ECO:0000313" key="11">
    <source>
        <dbReference type="EMBL" id="GHP03014.1"/>
    </source>
</evidence>
<dbReference type="GO" id="GO:0046872">
    <property type="term" value="F:metal ion binding"/>
    <property type="evidence" value="ECO:0007669"/>
    <property type="project" value="UniProtKB-KW"/>
</dbReference>
<keyword evidence="12" id="KW-1185">Reference proteome</keyword>
<dbReference type="GO" id="GO:0005524">
    <property type="term" value="F:ATP binding"/>
    <property type="evidence" value="ECO:0007669"/>
    <property type="project" value="UniProtKB-KW"/>
</dbReference>
<dbReference type="PANTHER" id="PTHR32057">
    <property type="entry name" value="PROTEIN ADENYLYLTRANSFERASE SELO, MITOCHONDRIAL"/>
    <property type="match status" value="1"/>
</dbReference>
<sequence length="700" mass="76392">MRQVCCHSANRISKTTRMPLHMGSAFSGSQAHGSSHGSSAAAHAASSSSPSSPSSADIMAQGGNLAALALKFDNTWVRYLNADPEHKRNAPNKKSRQVRSGHYVPVRPTPLPEVCYVAHSSAMANALGVGDEEAQSEDFIKFFGGHFDVVENADGAASWATPYALSIMGSPQSQNCPFGTGNGYGDGRAISVGEVFVPSAWDGAHFEQSIGELEDPAFAKAPARDKNNATGRRWELQLKGGGTTPFCRGGDGRAVLRSSVREFLASEAMHALRVPTTRALVLVVSGEETSQRPWYSGQSPEAPEGLSEDDPRLARFPPEMRRAIIMQYTSENRNPDMMVTENCAITTRVSPSFCRVGHVDLFARRLRREPDSAERKDELQKMVAHAIYREYPELLGDSANVPPDVAKLPELAPRMLRLAATRIADVVAGWLRVGFCQGNFNADNCLIGGRTMDYGPFGFMDEYDPLFAKWTGSGEHFAFINQPQAGLMNFKTLAESVVPSYLAKGADEEEEIKAHVMFARDTIQEAVVDTWRRKLGFAEGRGGDSAGGLFKKLASLMQASRADYTMLWRELGGVAATASRDGVASAAADTSLVARACYAPLCDKRKEEWTTFLTEWLTALGTDLDTAGERMARENPKYVPREWMLVEAYTTAQKGNMSIFNDLFDLFLDPYGEGSDRLASEYYRLAPTDALSRGGTAFMT</sequence>
<evidence type="ECO:0000256" key="3">
    <source>
        <dbReference type="ARBA" id="ARBA00022679"/>
    </source>
</evidence>
<evidence type="ECO:0000256" key="8">
    <source>
        <dbReference type="ARBA" id="ARBA00022842"/>
    </source>
</evidence>
<gene>
    <name evidence="11" type="ORF">PPROV_000176900</name>
</gene>
<evidence type="ECO:0000256" key="5">
    <source>
        <dbReference type="ARBA" id="ARBA00022723"/>
    </source>
</evidence>
<dbReference type="Pfam" id="PF02696">
    <property type="entry name" value="SelO"/>
    <property type="match status" value="2"/>
</dbReference>
<keyword evidence="4" id="KW-0548">Nucleotidyltransferase</keyword>
<dbReference type="Proteomes" id="UP000660262">
    <property type="component" value="Unassembled WGS sequence"/>
</dbReference>
<comment type="cofactor">
    <cofactor evidence="1">
        <name>Mg(2+)</name>
        <dbReference type="ChEBI" id="CHEBI:18420"/>
    </cofactor>
</comment>
<proteinExistence type="inferred from homology"/>
<dbReference type="InterPro" id="IPR003846">
    <property type="entry name" value="SelO"/>
</dbReference>
<evidence type="ECO:0000256" key="1">
    <source>
        <dbReference type="ARBA" id="ARBA00001946"/>
    </source>
</evidence>
<reference evidence="11" key="1">
    <citation type="submission" date="2020-10" db="EMBL/GenBank/DDBJ databases">
        <title>Unveiling of a novel bifunctional photoreceptor, Dualchrome1, isolated from a cosmopolitan green alga.</title>
        <authorList>
            <person name="Suzuki S."/>
            <person name="Kawachi M."/>
        </authorList>
    </citation>
    <scope>NUCLEOTIDE SEQUENCE</scope>
    <source>
        <strain evidence="11">NIES 2893</strain>
    </source>
</reference>
<dbReference type="PANTHER" id="PTHR32057:SF14">
    <property type="entry name" value="PROTEIN ADENYLYLTRANSFERASE SELO, MITOCHONDRIAL"/>
    <property type="match status" value="1"/>
</dbReference>
<accession>A0A830H7H2</accession>
<keyword evidence="8" id="KW-0460">Magnesium</keyword>
<evidence type="ECO:0000256" key="10">
    <source>
        <dbReference type="SAM" id="MobiDB-lite"/>
    </source>
</evidence>
<evidence type="ECO:0000256" key="6">
    <source>
        <dbReference type="ARBA" id="ARBA00022741"/>
    </source>
</evidence>
<dbReference type="GO" id="GO:0005739">
    <property type="term" value="C:mitochondrion"/>
    <property type="evidence" value="ECO:0007669"/>
    <property type="project" value="TreeGrafter"/>
</dbReference>
<dbReference type="OrthoDB" id="10254721at2759"/>
<feature type="region of interest" description="Disordered" evidence="10">
    <location>
        <begin position="85"/>
        <end position="104"/>
    </location>
</feature>
<name>A0A830H7H2_9CHLO</name>
<keyword evidence="5" id="KW-0479">Metal-binding</keyword>
<feature type="compositionally biased region" description="Basic residues" evidence="10">
    <location>
        <begin position="89"/>
        <end position="99"/>
    </location>
</feature>
<comment type="caution">
    <text evidence="11">The sequence shown here is derived from an EMBL/GenBank/DDBJ whole genome shotgun (WGS) entry which is preliminary data.</text>
</comment>
<evidence type="ECO:0000313" key="12">
    <source>
        <dbReference type="Proteomes" id="UP000660262"/>
    </source>
</evidence>
<protein>
    <recommendedName>
        <fullName evidence="9">Selenoprotein O</fullName>
    </recommendedName>
</protein>
<keyword evidence="6" id="KW-0547">Nucleotide-binding</keyword>
<dbReference type="AlphaFoldDB" id="A0A830H7H2"/>
<evidence type="ECO:0000256" key="9">
    <source>
        <dbReference type="ARBA" id="ARBA00031547"/>
    </source>
</evidence>
<keyword evidence="7" id="KW-0067">ATP-binding</keyword>
<feature type="region of interest" description="Disordered" evidence="10">
    <location>
        <begin position="16"/>
        <end position="57"/>
    </location>
</feature>
<keyword evidence="3" id="KW-0808">Transferase</keyword>
<feature type="region of interest" description="Disordered" evidence="10">
    <location>
        <begin position="291"/>
        <end position="311"/>
    </location>
</feature>